<dbReference type="HOGENOM" id="CLU_010025_1_0_1"/>
<accession>Q17539</accession>
<evidence type="ECO:0000256" key="1">
    <source>
        <dbReference type="ARBA" id="ARBA00008361"/>
    </source>
</evidence>
<dbReference type="PANTHER" id="PTHR12176:SF59">
    <property type="entry name" value="METHYLTRANSFERASE DOMAIN-CONTAINING PROTEIN-RELATED"/>
    <property type="match status" value="1"/>
</dbReference>
<dbReference type="FunCoup" id="Q17539">
    <property type="interactions" value="2656"/>
</dbReference>
<evidence type="ECO:0000313" key="7">
    <source>
        <dbReference type="WormBase" id="C01B10.8"/>
    </source>
</evidence>
<dbReference type="UCSC" id="C01B10.8.1">
    <property type="organism name" value="c. elegans"/>
</dbReference>
<keyword evidence="2 5" id="KW-0489">Methyltransferase</keyword>
<dbReference type="GeneID" id="177431"/>
<gene>
    <name evidence="5 7" type="primary">metl-13</name>
    <name evidence="7" type="ORF">C01B10.8</name>
    <name evidence="5" type="ORF">CELE_C01B10.8</name>
</gene>
<dbReference type="IntAct" id="Q17539">
    <property type="interactions" value="2"/>
</dbReference>
<dbReference type="KEGG" id="cel:CELE_C01B10.8"/>
<dbReference type="AGR" id="WB:WBGene00015282"/>
<dbReference type="RefSeq" id="NP_501024.1">
    <property type="nucleotide sequence ID" value="NM_068623.6"/>
</dbReference>
<keyword evidence="6" id="KW-1185">Reference proteome</keyword>
<dbReference type="AlphaFoldDB" id="Q17539"/>
<dbReference type="FunFam" id="3.40.50.150:FF:000722">
    <property type="entry name" value="Predicted protein"/>
    <property type="match status" value="1"/>
</dbReference>
<comment type="similarity">
    <text evidence="1">Belongs to the methyltransferase superfamily.</text>
</comment>
<evidence type="ECO:0000313" key="6">
    <source>
        <dbReference type="Proteomes" id="UP000001940"/>
    </source>
</evidence>
<evidence type="ECO:0000259" key="4">
    <source>
        <dbReference type="Pfam" id="PF13847"/>
    </source>
</evidence>
<dbReference type="STRING" id="6239.C01B10.8.2"/>
<dbReference type="Pfam" id="PF13847">
    <property type="entry name" value="Methyltransf_31"/>
    <property type="match status" value="1"/>
</dbReference>
<proteinExistence type="evidence at protein level"/>
<dbReference type="eggNOG" id="KOG2352">
    <property type="taxonomic scope" value="Eukaryota"/>
</dbReference>
<dbReference type="EMBL" id="BX284604">
    <property type="protein sequence ID" value="CCD62333.1"/>
    <property type="molecule type" value="Genomic_DNA"/>
</dbReference>
<dbReference type="GO" id="GO:0016279">
    <property type="term" value="F:protein-lysine N-methyltransferase activity"/>
    <property type="evidence" value="ECO:0000314"/>
    <property type="project" value="WormBase"/>
</dbReference>
<evidence type="ECO:0000313" key="5">
    <source>
        <dbReference type="EMBL" id="CCD62333.1"/>
    </source>
</evidence>
<dbReference type="InParanoid" id="Q17539"/>
<dbReference type="PhylomeDB" id="Q17539"/>
<evidence type="ECO:0007829" key="8">
    <source>
        <dbReference type="PeptideAtlas" id="Q17539"/>
    </source>
</evidence>
<evidence type="ECO:0000256" key="3">
    <source>
        <dbReference type="ARBA" id="ARBA00022679"/>
    </source>
</evidence>
<dbReference type="InterPro" id="IPR051419">
    <property type="entry name" value="Lys/N-term_MeTrsfase_sf"/>
</dbReference>
<dbReference type="PeptideAtlas" id="Q17539"/>
<protein>
    <submittedName>
        <fullName evidence="5">Methyltransferase domain-containing protein</fullName>
    </submittedName>
</protein>
<sequence>MSAPNEPQSFTDPAYWKNFFAKRKSPFEWYGDYNSLSNVIDKYLKPKDTFLQLGCGNSELATQLYDNGFHCIHSIDVEPSVIATQIRKNKERLGMTFETGDAANLSMADEAHTIVIDKGTLDALLPPSASESDEALVTKMFEEVHRVLASGGRYIIVTLAQPHITEFWINHFYPLKQYILRVQKVENKASGFPMPVFCFIATKMRAPMPNPLPLEVLRSSSIRTDRIDSTDELKDSIRGEQELSQFIYLCSKKLDSEVSIDFHGADPSLGPRYRICVVDNPEAKKIDTFAAFVVPIGRDSEWLFASPKGRKALRVQCGRERLAIVFLNRNQKYEKGMDGVKSDIGHFVGMLDVRQDNTGNYEILSIGGVDVKRTVSTGRSDINGGWSVEEVTVEGNQTRRLVFLNTMNLVQSEAYLKTGKKKQTVIDLDQLACDFHRMMIGSLAISPQQPLAKNDAQCKMAVLGLGGGLLTAYLVRHFKKAHVTAVELDPEVLKIANSHFSFPHSDARIDVVIQDALIHLQETAKKPEEEKYDVIFVDVSGSQNAALQCPPSAFLTPEALGNMKNSVKEQGMISLNLVTRDSEFGKSIKKNIAEYFPTLYTVLSFEDVNEIIIGLKTPKNTIKPVVPQKLINTVRKDIGSYDEVVGAISNIRMVDY</sequence>
<dbReference type="WormBase" id="C01B10.8">
    <property type="protein sequence ID" value="CE06739"/>
    <property type="gene ID" value="WBGene00015282"/>
    <property type="gene designation" value="metl-13"/>
</dbReference>
<dbReference type="Pfam" id="PF01564">
    <property type="entry name" value="Spermine_synth"/>
    <property type="match status" value="1"/>
</dbReference>
<dbReference type="SMR" id="Q17539"/>
<dbReference type="CDD" id="cd02440">
    <property type="entry name" value="AdoMet_MTases"/>
    <property type="match status" value="2"/>
</dbReference>
<dbReference type="OMA" id="FEWYGAF"/>
<dbReference type="CTD" id="177431"/>
<organism evidence="5 6">
    <name type="scientific">Caenorhabditis elegans</name>
    <dbReference type="NCBI Taxonomy" id="6239"/>
    <lineage>
        <taxon>Eukaryota</taxon>
        <taxon>Metazoa</taxon>
        <taxon>Ecdysozoa</taxon>
        <taxon>Nematoda</taxon>
        <taxon>Chromadorea</taxon>
        <taxon>Rhabditida</taxon>
        <taxon>Rhabditina</taxon>
        <taxon>Rhabditomorpha</taxon>
        <taxon>Rhabditoidea</taxon>
        <taxon>Rhabditidae</taxon>
        <taxon>Peloderinae</taxon>
        <taxon>Caenorhabditis</taxon>
    </lineage>
</organism>
<feature type="domain" description="Methyltransferase" evidence="4">
    <location>
        <begin position="45"/>
        <end position="160"/>
    </location>
</feature>
<dbReference type="DIP" id="DIP-25464N"/>
<dbReference type="PaxDb" id="6239-C01B10.8.2"/>
<dbReference type="PIR" id="T30974">
    <property type="entry name" value="T30974"/>
</dbReference>
<dbReference type="InterPro" id="IPR029063">
    <property type="entry name" value="SAM-dependent_MTases_sf"/>
</dbReference>
<evidence type="ECO:0000256" key="2">
    <source>
        <dbReference type="ARBA" id="ARBA00022603"/>
    </source>
</evidence>
<keyword evidence="8" id="KW-1267">Proteomics identification</keyword>
<dbReference type="Proteomes" id="UP000001940">
    <property type="component" value="Chromosome IV"/>
</dbReference>
<dbReference type="InterPro" id="IPR025714">
    <property type="entry name" value="Methyltranfer_dom"/>
</dbReference>
<dbReference type="SUPFAM" id="SSF53335">
    <property type="entry name" value="S-adenosyl-L-methionine-dependent methyltransferases"/>
    <property type="match status" value="2"/>
</dbReference>
<reference evidence="5 6" key="1">
    <citation type="journal article" date="1998" name="Science">
        <title>Genome sequence of the nematode C. elegans: a platform for investigating biology.</title>
        <authorList>
            <consortium name="The C. elegans sequencing consortium"/>
            <person name="Sulson J.E."/>
            <person name="Waterston R."/>
        </authorList>
    </citation>
    <scope>NUCLEOTIDE SEQUENCE [LARGE SCALE GENOMIC DNA]</scope>
    <source>
        <strain evidence="5 6">Bristol N2</strain>
    </source>
</reference>
<dbReference type="GO" id="GO:0032259">
    <property type="term" value="P:methylation"/>
    <property type="evidence" value="ECO:0007669"/>
    <property type="project" value="UniProtKB-KW"/>
</dbReference>
<dbReference type="Gene3D" id="3.40.50.150">
    <property type="entry name" value="Vaccinia Virus protein VP39"/>
    <property type="match status" value="2"/>
</dbReference>
<dbReference type="Bgee" id="WBGene00015282">
    <property type="expression patterns" value="Expressed in germ line (C elegans) and 4 other cell types or tissues"/>
</dbReference>
<name>Q17539_CAEEL</name>
<keyword evidence="3" id="KW-0808">Transferase</keyword>
<dbReference type="PANTHER" id="PTHR12176">
    <property type="entry name" value="SAM-DEPENDENT METHYLTRANSFERASE SUPERFAMILY PROTEIN"/>
    <property type="match status" value="1"/>
</dbReference>
<dbReference type="OrthoDB" id="411785at2759"/>